<sequence length="196" mass="21275">MIDAEHYQRVLGDELRKLRRGRGWTRKELNAHLQSEISLQTLATYELGTRQCSVVRLVELCMAMDELPQDLLAKVHSRVFTEEPGRVRVDLRRVVEEAGPELTPLRRWAEGRLRQSGVALPGSSVRSGAASRPPASVSGSSGTPSTSAPATSGQPASSSTSSDEVSFDFAALERMAELCGLPTAELVSHLRKLAPA</sequence>
<evidence type="ECO:0000313" key="4">
    <source>
        <dbReference type="Proteomes" id="UP000233750"/>
    </source>
</evidence>
<gene>
    <name evidence="3" type="ORF">ATK30_5804</name>
    <name evidence="2" type="ORF">H5411_06830</name>
</gene>
<evidence type="ECO:0000313" key="2">
    <source>
        <dbReference type="EMBL" id="MBB2498848.1"/>
    </source>
</evidence>
<dbReference type="AlphaFoldDB" id="A0A2N3WM46"/>
<proteinExistence type="predicted"/>
<feature type="compositionally biased region" description="Low complexity" evidence="1">
    <location>
        <begin position="133"/>
        <end position="162"/>
    </location>
</feature>
<comment type="caution">
    <text evidence="3">The sequence shown here is derived from an EMBL/GenBank/DDBJ whole genome shotgun (WGS) entry which is preliminary data.</text>
</comment>
<dbReference type="SUPFAM" id="SSF47413">
    <property type="entry name" value="lambda repressor-like DNA-binding domains"/>
    <property type="match status" value="1"/>
</dbReference>
<dbReference type="Proteomes" id="UP000233750">
    <property type="component" value="Unassembled WGS sequence"/>
</dbReference>
<dbReference type="InterPro" id="IPR010982">
    <property type="entry name" value="Lambda_DNA-bd_dom_sf"/>
</dbReference>
<accession>A0A2N3WM46</accession>
<dbReference type="Proteomes" id="UP000550260">
    <property type="component" value="Unassembled WGS sequence"/>
</dbReference>
<protein>
    <submittedName>
        <fullName evidence="2">Helix-turn-helix domain-containing protein</fullName>
    </submittedName>
    <submittedName>
        <fullName evidence="3">Helix-turn-helix protein</fullName>
    </submittedName>
</protein>
<keyword evidence="4" id="KW-1185">Reference proteome</keyword>
<dbReference type="OrthoDB" id="3626060at2"/>
<reference evidence="3 4" key="1">
    <citation type="submission" date="2017-12" db="EMBL/GenBank/DDBJ databases">
        <title>Sequencing the genomes of 1000 Actinobacteria strains.</title>
        <authorList>
            <person name="Klenk H.-P."/>
        </authorList>
    </citation>
    <scope>NUCLEOTIDE SEQUENCE [LARGE SCALE GENOMIC DNA]</scope>
    <source>
        <strain evidence="3 4">DSM 45165</strain>
    </source>
</reference>
<organism evidence="3 4">
    <name type="scientific">Amycolatopsis echigonensis</name>
    <dbReference type="NCBI Taxonomy" id="2576905"/>
    <lineage>
        <taxon>Bacteria</taxon>
        <taxon>Bacillati</taxon>
        <taxon>Actinomycetota</taxon>
        <taxon>Actinomycetes</taxon>
        <taxon>Pseudonocardiales</taxon>
        <taxon>Pseudonocardiaceae</taxon>
        <taxon>Amycolatopsis</taxon>
    </lineage>
</organism>
<reference evidence="2 5" key="2">
    <citation type="submission" date="2020-08" db="EMBL/GenBank/DDBJ databases">
        <title>Amycolatopsis echigonensis JCM 21831.</title>
        <authorList>
            <person name="Tedsree N."/>
            <person name="Kuncharoen N."/>
            <person name="Likhitwitayawuid K."/>
            <person name="Tanasupawat S."/>
        </authorList>
    </citation>
    <scope>NUCLEOTIDE SEQUENCE [LARGE SCALE GENOMIC DNA]</scope>
    <source>
        <strain evidence="2 5">JCM 21831</strain>
    </source>
</reference>
<evidence type="ECO:0000313" key="5">
    <source>
        <dbReference type="Proteomes" id="UP000550260"/>
    </source>
</evidence>
<feature type="region of interest" description="Disordered" evidence="1">
    <location>
        <begin position="119"/>
        <end position="165"/>
    </location>
</feature>
<dbReference type="CDD" id="cd00093">
    <property type="entry name" value="HTH_XRE"/>
    <property type="match status" value="1"/>
</dbReference>
<evidence type="ECO:0000313" key="3">
    <source>
        <dbReference type="EMBL" id="PKV94912.1"/>
    </source>
</evidence>
<dbReference type="Gene3D" id="1.10.260.40">
    <property type="entry name" value="lambda repressor-like DNA-binding domains"/>
    <property type="match status" value="1"/>
</dbReference>
<dbReference type="RefSeq" id="WP_101438130.1">
    <property type="nucleotide sequence ID" value="NZ_JACJHR010000007.1"/>
</dbReference>
<dbReference type="InterPro" id="IPR001387">
    <property type="entry name" value="Cro/C1-type_HTH"/>
</dbReference>
<accession>A0A8E1VV17</accession>
<dbReference type="GO" id="GO:0003677">
    <property type="term" value="F:DNA binding"/>
    <property type="evidence" value="ECO:0007669"/>
    <property type="project" value="InterPro"/>
</dbReference>
<name>A0A2N3WM46_9PSEU</name>
<dbReference type="EMBL" id="JACJHR010000007">
    <property type="protein sequence ID" value="MBB2498848.1"/>
    <property type="molecule type" value="Genomic_DNA"/>
</dbReference>
<evidence type="ECO:0000256" key="1">
    <source>
        <dbReference type="SAM" id="MobiDB-lite"/>
    </source>
</evidence>
<dbReference type="EMBL" id="PJMY01000003">
    <property type="protein sequence ID" value="PKV94912.1"/>
    <property type="molecule type" value="Genomic_DNA"/>
</dbReference>